<dbReference type="EMBL" id="AP023326">
    <property type="protein sequence ID" value="BCI65679.1"/>
    <property type="molecule type" value="Genomic_DNA"/>
</dbReference>
<evidence type="ECO:0000313" key="1">
    <source>
        <dbReference type="EMBL" id="BCI65679.1"/>
    </source>
</evidence>
<protein>
    <submittedName>
        <fullName evidence="1">Uncharacterized protein</fullName>
    </submittedName>
</protein>
<dbReference type="AlphaFoldDB" id="A0A6S6PEC1"/>
<dbReference type="Proteomes" id="UP000515220">
    <property type="component" value="Chromosome"/>
</dbReference>
<accession>A0A6S6PEC1</accession>
<name>A0A6S6PEC1_ACEAC</name>
<organism evidence="1 2">
    <name type="scientific">Acetobacter aceti</name>
    <dbReference type="NCBI Taxonomy" id="435"/>
    <lineage>
        <taxon>Bacteria</taxon>
        <taxon>Pseudomonadati</taxon>
        <taxon>Pseudomonadota</taxon>
        <taxon>Alphaproteobacteria</taxon>
        <taxon>Acetobacterales</taxon>
        <taxon>Acetobacteraceae</taxon>
        <taxon>Acetobacter</taxon>
        <taxon>Acetobacter subgen. Acetobacter</taxon>
    </lineage>
</organism>
<reference evidence="1 2" key="1">
    <citation type="submission" date="2020-07" db="EMBL/GenBank/DDBJ databases">
        <title>Complete Genome Sequence of an acetic acid bacterium, Acetobacter aceti JCM20276.</title>
        <authorList>
            <person name="Hirose Y."/>
            <person name="Mihara H."/>
        </authorList>
    </citation>
    <scope>NUCLEOTIDE SEQUENCE [LARGE SCALE GENOMIC DNA]</scope>
    <source>
        <strain evidence="1 2">JCM20276</strain>
    </source>
</reference>
<evidence type="ECO:0000313" key="2">
    <source>
        <dbReference type="Proteomes" id="UP000515220"/>
    </source>
</evidence>
<proteinExistence type="predicted"/>
<gene>
    <name evidence="1" type="ORF">AAJCM20276_03030</name>
</gene>
<sequence length="91" mass="10052">MDVRWVPSVISEIDCELPMEQRLLLPKKSDRCFFECRSAADAAFLPLATVAVSTIEDPENGSADKTEVQSDVEQEPGMEAFKVGADLHRLA</sequence>